<accession>A0AAN9A0H2</accession>
<dbReference type="Proteomes" id="UP001381693">
    <property type="component" value="Unassembled WGS sequence"/>
</dbReference>
<sequence>SCKRQHGPGGCLAADGTSTNRGCKCHKARTPRCQAKDVQCGNYNKTGHYDSCCKKKYKLRDILGLKADLLVASLKMMVGNPMRIHLKDDTIPFPIHIPRPIPFAFQNQVKERLD</sequence>
<dbReference type="AlphaFoldDB" id="A0AAN9A0H2"/>
<evidence type="ECO:0000256" key="1">
    <source>
        <dbReference type="SAM" id="MobiDB-lite"/>
    </source>
</evidence>
<dbReference type="EMBL" id="JAXCGZ010020833">
    <property type="protein sequence ID" value="KAK7065272.1"/>
    <property type="molecule type" value="Genomic_DNA"/>
</dbReference>
<evidence type="ECO:0000313" key="2">
    <source>
        <dbReference type="EMBL" id="KAK7065272.1"/>
    </source>
</evidence>
<keyword evidence="3" id="KW-1185">Reference proteome</keyword>
<evidence type="ECO:0000313" key="3">
    <source>
        <dbReference type="Proteomes" id="UP001381693"/>
    </source>
</evidence>
<comment type="caution">
    <text evidence="2">The sequence shown here is derived from an EMBL/GenBank/DDBJ whole genome shotgun (WGS) entry which is preliminary data.</text>
</comment>
<gene>
    <name evidence="2" type="ORF">SK128_013188</name>
</gene>
<name>A0AAN9A0H2_HALRR</name>
<protein>
    <submittedName>
        <fullName evidence="2">Uncharacterized protein</fullName>
    </submittedName>
</protein>
<feature type="region of interest" description="Disordered" evidence="1">
    <location>
        <begin position="1"/>
        <end position="22"/>
    </location>
</feature>
<proteinExistence type="predicted"/>
<feature type="non-terminal residue" evidence="2">
    <location>
        <position position="1"/>
    </location>
</feature>
<reference evidence="2 3" key="1">
    <citation type="submission" date="2023-11" db="EMBL/GenBank/DDBJ databases">
        <title>Halocaridina rubra genome assembly.</title>
        <authorList>
            <person name="Smith C."/>
        </authorList>
    </citation>
    <scope>NUCLEOTIDE SEQUENCE [LARGE SCALE GENOMIC DNA]</scope>
    <source>
        <strain evidence="2">EP-1</strain>
        <tissue evidence="2">Whole</tissue>
    </source>
</reference>
<organism evidence="2 3">
    <name type="scientific">Halocaridina rubra</name>
    <name type="common">Hawaiian red shrimp</name>
    <dbReference type="NCBI Taxonomy" id="373956"/>
    <lineage>
        <taxon>Eukaryota</taxon>
        <taxon>Metazoa</taxon>
        <taxon>Ecdysozoa</taxon>
        <taxon>Arthropoda</taxon>
        <taxon>Crustacea</taxon>
        <taxon>Multicrustacea</taxon>
        <taxon>Malacostraca</taxon>
        <taxon>Eumalacostraca</taxon>
        <taxon>Eucarida</taxon>
        <taxon>Decapoda</taxon>
        <taxon>Pleocyemata</taxon>
        <taxon>Caridea</taxon>
        <taxon>Atyoidea</taxon>
        <taxon>Atyidae</taxon>
        <taxon>Halocaridina</taxon>
    </lineage>
</organism>